<dbReference type="EMBL" id="CP036280">
    <property type="protein sequence ID" value="QDU70571.1"/>
    <property type="molecule type" value="Genomic_DNA"/>
</dbReference>
<dbReference type="Pfam" id="PF16317">
    <property type="entry name" value="Glyco_hydro_99"/>
    <property type="match status" value="1"/>
</dbReference>
<evidence type="ECO:0000256" key="3">
    <source>
        <dbReference type="ARBA" id="ARBA00022801"/>
    </source>
</evidence>
<accession>A0A518BUF1</accession>
<protein>
    <submittedName>
        <fullName evidence="9">Uncharacterized protein</fullName>
    </submittedName>
</protein>
<keyword evidence="2 8" id="KW-0812">Transmembrane</keyword>
<evidence type="ECO:0000313" key="9">
    <source>
        <dbReference type="EMBL" id="QDU70571.1"/>
    </source>
</evidence>
<dbReference type="Proteomes" id="UP000320386">
    <property type="component" value="Chromosome"/>
</dbReference>
<keyword evidence="6" id="KW-0333">Golgi apparatus</keyword>
<evidence type="ECO:0000256" key="8">
    <source>
        <dbReference type="SAM" id="Phobius"/>
    </source>
</evidence>
<dbReference type="InterPro" id="IPR036439">
    <property type="entry name" value="Dockerin_dom_sf"/>
</dbReference>
<dbReference type="AlphaFoldDB" id="A0A518BUF1"/>
<gene>
    <name evidence="9" type="ORF">Pan265_03990</name>
</gene>
<keyword evidence="7 8" id="KW-0472">Membrane</keyword>
<evidence type="ECO:0000256" key="2">
    <source>
        <dbReference type="ARBA" id="ARBA00022692"/>
    </source>
</evidence>
<evidence type="ECO:0000256" key="5">
    <source>
        <dbReference type="ARBA" id="ARBA00022989"/>
    </source>
</evidence>
<evidence type="ECO:0000256" key="1">
    <source>
        <dbReference type="ARBA" id="ARBA00004323"/>
    </source>
</evidence>
<keyword evidence="3" id="KW-0378">Hydrolase</keyword>
<reference evidence="9 10" key="1">
    <citation type="submission" date="2019-02" db="EMBL/GenBank/DDBJ databases">
        <title>Deep-cultivation of Planctomycetes and their phenomic and genomic characterization uncovers novel biology.</title>
        <authorList>
            <person name="Wiegand S."/>
            <person name="Jogler M."/>
            <person name="Boedeker C."/>
            <person name="Pinto D."/>
            <person name="Vollmers J."/>
            <person name="Rivas-Marin E."/>
            <person name="Kohn T."/>
            <person name="Peeters S.H."/>
            <person name="Heuer A."/>
            <person name="Rast P."/>
            <person name="Oberbeckmann S."/>
            <person name="Bunk B."/>
            <person name="Jeske O."/>
            <person name="Meyerdierks A."/>
            <person name="Storesund J.E."/>
            <person name="Kallscheuer N."/>
            <person name="Luecker S."/>
            <person name="Lage O.M."/>
            <person name="Pohl T."/>
            <person name="Merkel B.J."/>
            <person name="Hornburger P."/>
            <person name="Mueller R.-W."/>
            <person name="Bruemmer F."/>
            <person name="Labrenz M."/>
            <person name="Spormann A.M."/>
            <person name="Op den Camp H."/>
            <person name="Overmann J."/>
            <person name="Amann R."/>
            <person name="Jetten M.S.M."/>
            <person name="Mascher T."/>
            <person name="Medema M.H."/>
            <person name="Devos D.P."/>
            <person name="Kaster A.-K."/>
            <person name="Ovreas L."/>
            <person name="Rohde M."/>
            <person name="Galperin M.Y."/>
            <person name="Jogler C."/>
        </authorList>
    </citation>
    <scope>NUCLEOTIDE SEQUENCE [LARGE SCALE GENOMIC DNA]</scope>
    <source>
        <strain evidence="9 10">Pan265</strain>
    </source>
</reference>
<organism evidence="9 10">
    <name type="scientific">Mucisphaera calidilacus</name>
    <dbReference type="NCBI Taxonomy" id="2527982"/>
    <lineage>
        <taxon>Bacteria</taxon>
        <taxon>Pseudomonadati</taxon>
        <taxon>Planctomycetota</taxon>
        <taxon>Phycisphaerae</taxon>
        <taxon>Phycisphaerales</taxon>
        <taxon>Phycisphaeraceae</taxon>
        <taxon>Mucisphaera</taxon>
    </lineage>
</organism>
<dbReference type="KEGG" id="mcad:Pan265_03990"/>
<evidence type="ECO:0000313" key="10">
    <source>
        <dbReference type="Proteomes" id="UP000320386"/>
    </source>
</evidence>
<dbReference type="InterPro" id="IPR026071">
    <property type="entry name" value="Glyco_Hydrolase_99"/>
</dbReference>
<dbReference type="InterPro" id="IPR018247">
    <property type="entry name" value="EF_Hand_1_Ca_BS"/>
</dbReference>
<dbReference type="PANTHER" id="PTHR13572:SF4">
    <property type="entry name" value="RE57134P"/>
    <property type="match status" value="1"/>
</dbReference>
<dbReference type="GO" id="GO:0000272">
    <property type="term" value="P:polysaccharide catabolic process"/>
    <property type="evidence" value="ECO:0007669"/>
    <property type="project" value="InterPro"/>
</dbReference>
<feature type="transmembrane region" description="Helical" evidence="8">
    <location>
        <begin position="20"/>
        <end position="42"/>
    </location>
</feature>
<sequence length="510" mass="56120">MRVPMADRSDGTDLCLTSWFCLGVRFAVVWVLVLVVGSAAVAEPVAVTKTNPTRLYMHYMPWFETPETLGGNRWGWHWTMNNRDPNRLASDGRPDIASHYDPLIGPYASSDPDVIEYHLLLMKLSGVDGVLIDWYGVEGTNGDIDLLLTNSDALVAKMDDFGMEFAVVLEDRFSANVGQAQANVAYLRDHYFGNPWYIRQGPGDDPLMMVFGPITFETQHEWQQILTHGGENVDFLTLWYESGDAGVMADGEYAWPYPNGIFDPGGHLGHLDNFYRHRIPSLERAGGVAYPGFVDFYAEGGAGAGYAEIPHLDGQTLSDTLGVAAGYADDLSFVQLATWNDFGEGTIFEPTYETGFDYLEILQGFSGVGYDVDDLELVLMLYEARKVWSGDMNKQQSLDAVASHLAALRLDEAKALLYFTAYPWLIGDANEDGSVNLLDLSVLAANFGGVGPFEHGDGDFNADDRVDLLDLSLLAVNFGSGSIPEPSVAWGFAALAGVCLRRIRERAFFS</sequence>
<dbReference type="PROSITE" id="PS00018">
    <property type="entry name" value="EF_HAND_1"/>
    <property type="match status" value="1"/>
</dbReference>
<dbReference type="PANTHER" id="PTHR13572">
    <property type="entry name" value="ENDO-ALPHA-1,2-MANNOSIDASE"/>
    <property type="match status" value="1"/>
</dbReference>
<dbReference type="Gene3D" id="3.20.20.80">
    <property type="entry name" value="Glycosidases"/>
    <property type="match status" value="1"/>
</dbReference>
<keyword evidence="4" id="KW-0735">Signal-anchor</keyword>
<dbReference type="SUPFAM" id="SSF63446">
    <property type="entry name" value="Type I dockerin domain"/>
    <property type="match status" value="1"/>
</dbReference>
<comment type="subcellular location">
    <subcellularLocation>
        <location evidence="1">Golgi apparatus membrane</location>
        <topology evidence="1">Single-pass type II membrane protein</topology>
    </subcellularLocation>
</comment>
<dbReference type="GO" id="GO:0004559">
    <property type="term" value="F:alpha-mannosidase activity"/>
    <property type="evidence" value="ECO:0007669"/>
    <property type="project" value="TreeGrafter"/>
</dbReference>
<name>A0A518BUF1_9BACT</name>
<proteinExistence type="predicted"/>
<keyword evidence="5 8" id="KW-1133">Transmembrane helix</keyword>
<keyword evidence="10" id="KW-1185">Reference proteome</keyword>
<evidence type="ECO:0000256" key="7">
    <source>
        <dbReference type="ARBA" id="ARBA00023136"/>
    </source>
</evidence>
<evidence type="ECO:0000256" key="4">
    <source>
        <dbReference type="ARBA" id="ARBA00022968"/>
    </source>
</evidence>
<dbReference type="Gene3D" id="1.10.1330.10">
    <property type="entry name" value="Dockerin domain"/>
    <property type="match status" value="1"/>
</dbReference>
<evidence type="ECO:0000256" key="6">
    <source>
        <dbReference type="ARBA" id="ARBA00023034"/>
    </source>
</evidence>